<feature type="region of interest" description="Disordered" evidence="14">
    <location>
        <begin position="131"/>
        <end position="150"/>
    </location>
</feature>
<dbReference type="SUPFAM" id="SSF55874">
    <property type="entry name" value="ATPase domain of HSP90 chaperone/DNA topoisomerase II/histidine kinase"/>
    <property type="match status" value="1"/>
</dbReference>
<dbReference type="InterPro" id="IPR036097">
    <property type="entry name" value="HisK_dim/P_sf"/>
</dbReference>
<dbReference type="SMART" id="SM00387">
    <property type="entry name" value="HATPase_c"/>
    <property type="match status" value="1"/>
</dbReference>
<comment type="catalytic activity">
    <reaction evidence="1">
        <text>ATP + protein L-histidine = ADP + protein N-phospho-L-histidine.</text>
        <dbReference type="EC" id="2.7.13.3"/>
    </reaction>
</comment>
<protein>
    <recommendedName>
        <fullName evidence="3">Chemotaxis protein CheA</fullName>
        <ecNumber evidence="2">2.7.13.3</ecNumber>
    </recommendedName>
</protein>
<dbReference type="InterPro" id="IPR008207">
    <property type="entry name" value="Sig_transdc_His_kin_Hpt_dom"/>
</dbReference>
<dbReference type="SUPFAM" id="SSF47384">
    <property type="entry name" value="Homodimeric domain of signal transducing histidine kinase"/>
    <property type="match status" value="1"/>
</dbReference>
<evidence type="ECO:0000256" key="7">
    <source>
        <dbReference type="ARBA" id="ARBA00022741"/>
    </source>
</evidence>
<dbReference type="Pfam" id="PF02518">
    <property type="entry name" value="HATPase_c"/>
    <property type="match status" value="1"/>
</dbReference>
<evidence type="ECO:0000256" key="5">
    <source>
        <dbReference type="ARBA" id="ARBA00022553"/>
    </source>
</evidence>
<dbReference type="CDD" id="cd00088">
    <property type="entry name" value="HPT"/>
    <property type="match status" value="1"/>
</dbReference>
<evidence type="ECO:0000256" key="6">
    <source>
        <dbReference type="ARBA" id="ARBA00022679"/>
    </source>
</evidence>
<dbReference type="SMART" id="SM01231">
    <property type="entry name" value="H-kinase_dim"/>
    <property type="match status" value="1"/>
</dbReference>
<evidence type="ECO:0000256" key="9">
    <source>
        <dbReference type="ARBA" id="ARBA00022840"/>
    </source>
</evidence>
<feature type="modified residue" description="Phosphohistidine" evidence="12">
    <location>
        <position position="45"/>
    </location>
</feature>
<keyword evidence="9" id="KW-0067">ATP-binding</keyword>
<dbReference type="PRINTS" id="PR00344">
    <property type="entry name" value="BCTRLSENSOR"/>
</dbReference>
<gene>
    <name evidence="18" type="ORF">B4O97_03025</name>
</gene>
<feature type="domain" description="CheW-like" evidence="16">
    <location>
        <begin position="571"/>
        <end position="701"/>
    </location>
</feature>
<evidence type="ECO:0000256" key="10">
    <source>
        <dbReference type="ARBA" id="ARBA00023012"/>
    </source>
</evidence>
<dbReference type="GO" id="GO:0005737">
    <property type="term" value="C:cytoplasm"/>
    <property type="evidence" value="ECO:0007669"/>
    <property type="project" value="InterPro"/>
</dbReference>
<dbReference type="InterPro" id="IPR036890">
    <property type="entry name" value="HATPase_C_sf"/>
</dbReference>
<organism evidence="18 19">
    <name type="scientific">Marispirochaeta aestuarii</name>
    <dbReference type="NCBI Taxonomy" id="1963862"/>
    <lineage>
        <taxon>Bacteria</taxon>
        <taxon>Pseudomonadati</taxon>
        <taxon>Spirochaetota</taxon>
        <taxon>Spirochaetia</taxon>
        <taxon>Spirochaetales</taxon>
        <taxon>Spirochaetaceae</taxon>
        <taxon>Marispirochaeta</taxon>
    </lineage>
</organism>
<feature type="domain" description="HPt" evidence="17">
    <location>
        <begin position="1"/>
        <end position="102"/>
    </location>
</feature>
<evidence type="ECO:0000256" key="13">
    <source>
        <dbReference type="SAM" id="Coils"/>
    </source>
</evidence>
<dbReference type="EMBL" id="MWQY01000003">
    <property type="protein sequence ID" value="ORC37178.1"/>
    <property type="molecule type" value="Genomic_DNA"/>
</dbReference>
<feature type="domain" description="Histidine kinase" evidence="15">
    <location>
        <begin position="321"/>
        <end position="569"/>
    </location>
</feature>
<dbReference type="SUPFAM" id="SSF50341">
    <property type="entry name" value="CheW-like"/>
    <property type="match status" value="1"/>
</dbReference>
<evidence type="ECO:0000256" key="3">
    <source>
        <dbReference type="ARBA" id="ARBA00021495"/>
    </source>
</evidence>
<reference evidence="18 19" key="1">
    <citation type="submission" date="2017-03" db="EMBL/GenBank/DDBJ databases">
        <title>Draft Genome sequence of Marispirochaeta sp. strain JC444.</title>
        <authorList>
            <person name="Shivani Y."/>
            <person name="Subhash Y."/>
            <person name="Sasikala C."/>
            <person name="Ramana C."/>
        </authorList>
    </citation>
    <scope>NUCLEOTIDE SEQUENCE [LARGE SCALE GENOMIC DNA]</scope>
    <source>
        <strain evidence="18 19">JC444</strain>
    </source>
</reference>
<comment type="caution">
    <text evidence="18">The sequence shown here is derived from an EMBL/GenBank/DDBJ whole genome shotgun (WGS) entry which is preliminary data.</text>
</comment>
<dbReference type="FunFam" id="3.30.565.10:FF:000016">
    <property type="entry name" value="Chemotaxis protein CheA, putative"/>
    <property type="match status" value="1"/>
</dbReference>
<dbReference type="PANTHER" id="PTHR43395:SF10">
    <property type="entry name" value="CHEMOTAXIS PROTEIN CHEA"/>
    <property type="match status" value="1"/>
</dbReference>
<evidence type="ECO:0000256" key="4">
    <source>
        <dbReference type="ARBA" id="ARBA00022500"/>
    </source>
</evidence>
<keyword evidence="6" id="KW-0808">Transferase</keyword>
<dbReference type="OrthoDB" id="9803176at2"/>
<dbReference type="Pfam" id="PF01627">
    <property type="entry name" value="Hpt"/>
    <property type="match status" value="1"/>
</dbReference>
<dbReference type="InterPro" id="IPR004358">
    <property type="entry name" value="Sig_transdc_His_kin-like_C"/>
</dbReference>
<keyword evidence="19" id="KW-1185">Reference proteome</keyword>
<dbReference type="Gene3D" id="2.30.30.40">
    <property type="entry name" value="SH3 Domains"/>
    <property type="match status" value="1"/>
</dbReference>
<dbReference type="PROSITE" id="PS50851">
    <property type="entry name" value="CHEW"/>
    <property type="match status" value="1"/>
</dbReference>
<dbReference type="Pfam" id="PF01584">
    <property type="entry name" value="CheW"/>
    <property type="match status" value="1"/>
</dbReference>
<dbReference type="Gene3D" id="1.10.287.560">
    <property type="entry name" value="Histidine kinase CheA-like, homodimeric domain"/>
    <property type="match status" value="1"/>
</dbReference>
<dbReference type="InterPro" id="IPR051315">
    <property type="entry name" value="Bact_Chemotaxis_CheA"/>
</dbReference>
<evidence type="ECO:0000256" key="8">
    <source>
        <dbReference type="ARBA" id="ARBA00022777"/>
    </source>
</evidence>
<evidence type="ECO:0000259" key="16">
    <source>
        <dbReference type="PROSITE" id="PS50851"/>
    </source>
</evidence>
<dbReference type="RefSeq" id="WP_083048208.1">
    <property type="nucleotide sequence ID" value="NZ_MWQY01000003.1"/>
</dbReference>
<dbReference type="Proteomes" id="UP000192343">
    <property type="component" value="Unassembled WGS sequence"/>
</dbReference>
<evidence type="ECO:0000256" key="2">
    <source>
        <dbReference type="ARBA" id="ARBA00012438"/>
    </source>
</evidence>
<dbReference type="InterPro" id="IPR002545">
    <property type="entry name" value="CheW-lke_dom"/>
</dbReference>
<keyword evidence="8" id="KW-0418">Kinase</keyword>
<evidence type="ECO:0000313" key="18">
    <source>
        <dbReference type="EMBL" id="ORC37178.1"/>
    </source>
</evidence>
<feature type="coiled-coil region" evidence="13">
    <location>
        <begin position="355"/>
        <end position="386"/>
    </location>
</feature>
<comment type="function">
    <text evidence="11">Involved in the transmission of sensory signals from the chemoreceptors to the flagellar motors. CheA is autophosphorylated; it can transfer its phosphate group to either CheB or CheY.</text>
</comment>
<dbReference type="Gene3D" id="3.30.565.10">
    <property type="entry name" value="Histidine kinase-like ATPase, C-terminal domain"/>
    <property type="match status" value="1"/>
</dbReference>
<proteinExistence type="predicted"/>
<evidence type="ECO:0000256" key="12">
    <source>
        <dbReference type="PROSITE-ProRule" id="PRU00110"/>
    </source>
</evidence>
<evidence type="ECO:0000313" key="19">
    <source>
        <dbReference type="Proteomes" id="UP000192343"/>
    </source>
</evidence>
<evidence type="ECO:0000256" key="11">
    <source>
        <dbReference type="ARBA" id="ARBA00035100"/>
    </source>
</evidence>
<dbReference type="PANTHER" id="PTHR43395">
    <property type="entry name" value="SENSOR HISTIDINE KINASE CHEA"/>
    <property type="match status" value="1"/>
</dbReference>
<dbReference type="SUPFAM" id="SSF47226">
    <property type="entry name" value="Histidine-containing phosphotransfer domain, HPT domain"/>
    <property type="match status" value="1"/>
</dbReference>
<dbReference type="InterPro" id="IPR005467">
    <property type="entry name" value="His_kinase_dom"/>
</dbReference>
<dbReference type="CDD" id="cd00731">
    <property type="entry name" value="CheA_reg"/>
    <property type="match status" value="1"/>
</dbReference>
<sequence>MDKRFIETFIEESYELLDSMEKELLALEAEPDDEGHIQAVFRAAHTIKGSAAMFGFQEISEFAHAFETVLDEVRSGTLKINRELMNLSLRGKDHLRDLLDATRNNETGSGNAALKEKGSTILKELSRISGMERESEDNEAPPVVSDTAGGTGLEKEEATFRISFKPRSDIFASGANPLLLIRELHDLGKVTVFANIAEIPRLSEINPETLYLGWEIFLTGGCEYNELRDVFIFVESESDIIIQELKSSDYIDSRGEPKRLGEILVDSGILDPKELKSLLESQKLIGQRIEDAGLADKSEIESALHVQEHFKKSRTQNQTQQVSNTLRVSSQRLDQLIDLVGELVTVQARLGQISAQMEEENLLTVSEELERLIDDLRDNAMSLRMLPIGSTFSQFRRMVRDLSVDLGKEIELKTIGEETELDKTVLDKIHDPLVHIIRNSADHGIELPAVRMKAGKSATGTITLEAKYSGAAVMIVVRDDGRGIDPDVIRKKAVQRGLIHAGEQISDEDAYQLLFAPGFSTAEAVTNLSGRGVGLDVVEKNIQSLSGSVTIQSEPGKGTSFILTLPLTLAIIDGLAVSVGTETIIIPLASVESCMEIRIDEVDTRRRLISYRESLIPYVHLARFLDIPEQDSRRKQMVVIETSHGRMGIMVDEVLGDHQTVIKSLGNMFKGQKSFSGASILGDGSIALILDINGLVSTMDTEVLEKDAAG</sequence>
<dbReference type="EC" id="2.7.13.3" evidence="2"/>
<keyword evidence="5 12" id="KW-0597">Phosphoprotein</keyword>
<dbReference type="GO" id="GO:0000155">
    <property type="term" value="F:phosphorelay sensor kinase activity"/>
    <property type="evidence" value="ECO:0007669"/>
    <property type="project" value="InterPro"/>
</dbReference>
<name>A0A1Y1S100_9SPIO</name>
<keyword evidence="10" id="KW-0902">Two-component regulatory system</keyword>
<evidence type="ECO:0000256" key="14">
    <source>
        <dbReference type="SAM" id="MobiDB-lite"/>
    </source>
</evidence>
<dbReference type="Pfam" id="PF02895">
    <property type="entry name" value="H-kinase_dim"/>
    <property type="match status" value="1"/>
</dbReference>
<dbReference type="Gene3D" id="1.20.120.160">
    <property type="entry name" value="HPT domain"/>
    <property type="match status" value="1"/>
</dbReference>
<dbReference type="GO" id="GO:0005524">
    <property type="term" value="F:ATP binding"/>
    <property type="evidence" value="ECO:0007669"/>
    <property type="project" value="UniProtKB-KW"/>
</dbReference>
<dbReference type="STRING" id="1963862.B4O97_03025"/>
<dbReference type="InterPro" id="IPR036641">
    <property type="entry name" value="HPT_dom_sf"/>
</dbReference>
<evidence type="ECO:0000256" key="1">
    <source>
        <dbReference type="ARBA" id="ARBA00000085"/>
    </source>
</evidence>
<dbReference type="InterPro" id="IPR036061">
    <property type="entry name" value="CheW-like_dom_sf"/>
</dbReference>
<evidence type="ECO:0000259" key="15">
    <source>
        <dbReference type="PROSITE" id="PS50109"/>
    </source>
</evidence>
<keyword evidence="7" id="KW-0547">Nucleotide-binding</keyword>
<dbReference type="PROSITE" id="PS50894">
    <property type="entry name" value="HPT"/>
    <property type="match status" value="1"/>
</dbReference>
<evidence type="ECO:0000259" key="17">
    <source>
        <dbReference type="PROSITE" id="PS50894"/>
    </source>
</evidence>
<dbReference type="AlphaFoldDB" id="A0A1Y1S100"/>
<dbReference type="GO" id="GO:0006935">
    <property type="term" value="P:chemotaxis"/>
    <property type="evidence" value="ECO:0007669"/>
    <property type="project" value="UniProtKB-KW"/>
</dbReference>
<dbReference type="InterPro" id="IPR004105">
    <property type="entry name" value="CheA-like_dim"/>
</dbReference>
<dbReference type="CDD" id="cd16916">
    <property type="entry name" value="HATPase_CheA-like"/>
    <property type="match status" value="1"/>
</dbReference>
<dbReference type="SMART" id="SM00260">
    <property type="entry name" value="CheW"/>
    <property type="match status" value="1"/>
</dbReference>
<accession>A0A1Y1S100</accession>
<keyword evidence="4" id="KW-0145">Chemotaxis</keyword>
<keyword evidence="13" id="KW-0175">Coiled coil</keyword>
<dbReference type="InterPro" id="IPR003594">
    <property type="entry name" value="HATPase_dom"/>
</dbReference>
<dbReference type="PROSITE" id="PS50109">
    <property type="entry name" value="HIS_KIN"/>
    <property type="match status" value="1"/>
</dbReference>
<dbReference type="SMART" id="SM00073">
    <property type="entry name" value="HPT"/>
    <property type="match status" value="1"/>
</dbReference>
<dbReference type="InterPro" id="IPR037006">
    <property type="entry name" value="CheA-like_homodim_sf"/>
</dbReference>